<dbReference type="HAMAP" id="MF_00362">
    <property type="entry name" value="Ribosomal_uL10"/>
    <property type="match status" value="1"/>
</dbReference>
<dbReference type="InterPro" id="IPR022973">
    <property type="entry name" value="Ribosomal_uL10_bac"/>
</dbReference>
<dbReference type="GO" id="GO:0003735">
    <property type="term" value="F:structural constituent of ribosome"/>
    <property type="evidence" value="ECO:0007669"/>
    <property type="project" value="InterPro"/>
</dbReference>
<dbReference type="InterPro" id="IPR047865">
    <property type="entry name" value="Ribosomal_uL10_bac_type"/>
</dbReference>
<dbReference type="PANTHER" id="PTHR11560">
    <property type="entry name" value="39S RIBOSOMAL PROTEIN L10, MITOCHONDRIAL"/>
    <property type="match status" value="1"/>
</dbReference>
<name>A0AB39KUQ5_9CAUL</name>
<dbReference type="EMBL" id="CP158375">
    <property type="protein sequence ID" value="XDO97697.1"/>
    <property type="molecule type" value="Genomic_DNA"/>
</dbReference>
<keyword evidence="4 6" id="KW-0687">Ribonucleoprotein</keyword>
<dbReference type="GO" id="GO:0006412">
    <property type="term" value="P:translation"/>
    <property type="evidence" value="ECO:0007669"/>
    <property type="project" value="UniProtKB-UniRule"/>
</dbReference>
<dbReference type="Gene3D" id="6.10.250.290">
    <property type="match status" value="1"/>
</dbReference>
<proteinExistence type="inferred from homology"/>
<evidence type="ECO:0000256" key="4">
    <source>
        <dbReference type="ARBA" id="ARBA00023274"/>
    </source>
</evidence>
<comment type="similarity">
    <text evidence="2 6">Belongs to the universal ribosomal protein uL10 family.</text>
</comment>
<keyword evidence="3 6" id="KW-0689">Ribosomal protein</keyword>
<dbReference type="GO" id="GO:0015934">
    <property type="term" value="C:large ribosomal subunit"/>
    <property type="evidence" value="ECO:0007669"/>
    <property type="project" value="InterPro"/>
</dbReference>
<accession>A0AB39KUQ5</accession>
<dbReference type="InterPro" id="IPR043141">
    <property type="entry name" value="Ribosomal_uL10-like_sf"/>
</dbReference>
<gene>
    <name evidence="6 7" type="primary">rplJ</name>
    <name evidence="7" type="ORF">ABOZ73_04575</name>
</gene>
<evidence type="ECO:0000256" key="3">
    <source>
        <dbReference type="ARBA" id="ARBA00022980"/>
    </source>
</evidence>
<dbReference type="InterPro" id="IPR002363">
    <property type="entry name" value="Ribosomal_uL10_CS_bac"/>
</dbReference>
<dbReference type="Gene3D" id="3.30.70.1730">
    <property type="match status" value="1"/>
</dbReference>
<evidence type="ECO:0000256" key="1">
    <source>
        <dbReference type="ARBA" id="ARBA00002633"/>
    </source>
</evidence>
<dbReference type="InterPro" id="IPR001790">
    <property type="entry name" value="Ribosomal_uL10"/>
</dbReference>
<dbReference type="Pfam" id="PF00466">
    <property type="entry name" value="Ribosomal_L10"/>
    <property type="match status" value="1"/>
</dbReference>
<dbReference type="PROSITE" id="PS01109">
    <property type="entry name" value="RIBOSOMAL_L10"/>
    <property type="match status" value="1"/>
</dbReference>
<dbReference type="SUPFAM" id="SSF160369">
    <property type="entry name" value="Ribosomal protein L10-like"/>
    <property type="match status" value="1"/>
</dbReference>
<evidence type="ECO:0000313" key="7">
    <source>
        <dbReference type="EMBL" id="XDO97697.1"/>
    </source>
</evidence>
<protein>
    <recommendedName>
        <fullName evidence="5 6">Large ribosomal subunit protein uL10</fullName>
    </recommendedName>
</protein>
<comment type="subunit">
    <text evidence="6">Part of the ribosomal stalk of the 50S ribosomal subunit. The N-terminus interacts with L11 and the large rRNA to form the base of the stalk. The C-terminus forms an elongated spine to which L12 dimers bind in a sequential fashion forming a multimeric L10(L12)X complex.</text>
</comment>
<comment type="function">
    <text evidence="1 6">Forms part of the ribosomal stalk, playing a central role in the interaction of the ribosome with GTP-bound translation factors.</text>
</comment>
<dbReference type="RefSeq" id="WP_369061078.1">
    <property type="nucleotide sequence ID" value="NZ_CP158375.1"/>
</dbReference>
<reference evidence="7" key="1">
    <citation type="submission" date="2024-06" db="EMBL/GenBank/DDBJ databases">
        <title>Caulobacter inopinatus, sp. nov.</title>
        <authorList>
            <person name="Donachie S.P."/>
        </authorList>
    </citation>
    <scope>NUCLEOTIDE SEQUENCE</scope>
    <source>
        <strain evidence="7">73W</strain>
    </source>
</reference>
<dbReference type="NCBIfam" id="NF000955">
    <property type="entry name" value="PRK00099.1-1"/>
    <property type="match status" value="1"/>
</dbReference>
<dbReference type="GO" id="GO:0070180">
    <property type="term" value="F:large ribosomal subunit rRNA binding"/>
    <property type="evidence" value="ECO:0007669"/>
    <property type="project" value="UniProtKB-UniRule"/>
</dbReference>
<dbReference type="CDD" id="cd05797">
    <property type="entry name" value="Ribosomal_L10"/>
    <property type="match status" value="1"/>
</dbReference>
<evidence type="ECO:0000256" key="2">
    <source>
        <dbReference type="ARBA" id="ARBA00008889"/>
    </source>
</evidence>
<evidence type="ECO:0000256" key="5">
    <source>
        <dbReference type="ARBA" id="ARBA00035202"/>
    </source>
</evidence>
<evidence type="ECO:0000256" key="6">
    <source>
        <dbReference type="HAMAP-Rule" id="MF_00362"/>
    </source>
</evidence>
<dbReference type="AlphaFoldDB" id="A0AB39KUQ5"/>
<keyword evidence="6" id="KW-0699">rRNA-binding</keyword>
<organism evidence="7">
    <name type="scientific">Caulobacter sp. 73W</name>
    <dbReference type="NCBI Taxonomy" id="3161137"/>
    <lineage>
        <taxon>Bacteria</taxon>
        <taxon>Pseudomonadati</taxon>
        <taxon>Pseudomonadota</taxon>
        <taxon>Alphaproteobacteria</taxon>
        <taxon>Caulobacterales</taxon>
        <taxon>Caulobacteraceae</taxon>
        <taxon>Caulobacter</taxon>
    </lineage>
</organism>
<sequence length="172" mass="17891">MDRAQKQESIETLKGVFADSGAVVVTHYMGLTVAEMTDLRLRLRKEGASLKVVKNTLVQKALNGSAGEAGDALFVGPVAIAYGADPVSAAKVVAQYAKDNDKFKIVGGILGQTTILDEKAVKALATLPSLDQIRGQLIGLLNAPATKVAGVLQAPAGQLARVFNAYATKDAA</sequence>
<keyword evidence="6" id="KW-0694">RNA-binding</keyword>